<reference evidence="2" key="1">
    <citation type="journal article" date="2020" name="Stud. Mycol.">
        <title>101 Dothideomycetes genomes: a test case for predicting lifestyles and emergence of pathogens.</title>
        <authorList>
            <person name="Haridas S."/>
            <person name="Albert R."/>
            <person name="Binder M."/>
            <person name="Bloem J."/>
            <person name="Labutti K."/>
            <person name="Salamov A."/>
            <person name="Andreopoulos B."/>
            <person name="Baker S."/>
            <person name="Barry K."/>
            <person name="Bills G."/>
            <person name="Bluhm B."/>
            <person name="Cannon C."/>
            <person name="Castanera R."/>
            <person name="Culley D."/>
            <person name="Daum C."/>
            <person name="Ezra D."/>
            <person name="Gonzalez J."/>
            <person name="Henrissat B."/>
            <person name="Kuo A."/>
            <person name="Liang C."/>
            <person name="Lipzen A."/>
            <person name="Lutzoni F."/>
            <person name="Magnuson J."/>
            <person name="Mondo S."/>
            <person name="Nolan M."/>
            <person name="Ohm R."/>
            <person name="Pangilinan J."/>
            <person name="Park H.-J."/>
            <person name="Ramirez L."/>
            <person name="Alfaro M."/>
            <person name="Sun H."/>
            <person name="Tritt A."/>
            <person name="Yoshinaga Y."/>
            <person name="Zwiers L.-H."/>
            <person name="Turgeon B."/>
            <person name="Goodwin S."/>
            <person name="Spatafora J."/>
            <person name="Crous P."/>
            <person name="Grigoriev I."/>
        </authorList>
    </citation>
    <scope>NUCLEOTIDE SEQUENCE</scope>
    <source>
        <strain evidence="2">CBS 119687</strain>
    </source>
</reference>
<dbReference type="OrthoDB" id="10065185at2759"/>
<proteinExistence type="predicted"/>
<dbReference type="EMBL" id="ML977501">
    <property type="protein sequence ID" value="KAF2131871.1"/>
    <property type="molecule type" value="Genomic_DNA"/>
</dbReference>
<feature type="compositionally biased region" description="Low complexity" evidence="1">
    <location>
        <begin position="380"/>
        <end position="391"/>
    </location>
</feature>
<dbReference type="GeneID" id="54410610"/>
<dbReference type="InterPro" id="IPR035979">
    <property type="entry name" value="RBD_domain_sf"/>
</dbReference>
<dbReference type="InterPro" id="IPR012677">
    <property type="entry name" value="Nucleotide-bd_a/b_plait_sf"/>
</dbReference>
<gene>
    <name evidence="2" type="ORF">P153DRAFT_382762</name>
</gene>
<feature type="region of interest" description="Disordered" evidence="1">
    <location>
        <begin position="1"/>
        <end position="119"/>
    </location>
</feature>
<dbReference type="GO" id="GO:0005634">
    <property type="term" value="C:nucleus"/>
    <property type="evidence" value="ECO:0007669"/>
    <property type="project" value="UniProtKB-SubCell"/>
</dbReference>
<evidence type="ECO:0000313" key="3">
    <source>
        <dbReference type="Proteomes" id="UP000799771"/>
    </source>
</evidence>
<dbReference type="GO" id="GO:0006397">
    <property type="term" value="P:mRNA processing"/>
    <property type="evidence" value="ECO:0007669"/>
    <property type="project" value="UniProtKB-KW"/>
</dbReference>
<name>A0A6A6AN10_9PLEO</name>
<accession>A0A6A6AN10</accession>
<feature type="compositionally biased region" description="Polar residues" evidence="1">
    <location>
        <begin position="32"/>
        <end position="50"/>
    </location>
</feature>
<evidence type="ECO:0008006" key="4">
    <source>
        <dbReference type="Google" id="ProtNLM"/>
    </source>
</evidence>
<feature type="compositionally biased region" description="Acidic residues" evidence="1">
    <location>
        <begin position="1"/>
        <end position="17"/>
    </location>
</feature>
<evidence type="ECO:0000313" key="2">
    <source>
        <dbReference type="EMBL" id="KAF2131871.1"/>
    </source>
</evidence>
<feature type="region of interest" description="Disordered" evidence="1">
    <location>
        <begin position="200"/>
        <end position="256"/>
    </location>
</feature>
<dbReference type="AlphaFoldDB" id="A0A6A6AN10"/>
<dbReference type="SUPFAM" id="SSF54928">
    <property type="entry name" value="RNA-binding domain, RBD"/>
    <property type="match status" value="1"/>
</dbReference>
<dbReference type="Gene3D" id="3.30.70.330">
    <property type="match status" value="1"/>
</dbReference>
<dbReference type="RefSeq" id="XP_033526258.1">
    <property type="nucleotide sequence ID" value="XM_033670178.1"/>
</dbReference>
<dbReference type="Proteomes" id="UP000799771">
    <property type="component" value="Unassembled WGS sequence"/>
</dbReference>
<dbReference type="InterPro" id="IPR034772">
    <property type="entry name" value="CPSF6/7"/>
</dbReference>
<evidence type="ECO:0000256" key="1">
    <source>
        <dbReference type="SAM" id="MobiDB-lite"/>
    </source>
</evidence>
<protein>
    <recommendedName>
        <fullName evidence="4">RRM domain-containing protein</fullName>
    </recommendedName>
</protein>
<feature type="region of interest" description="Disordered" evidence="1">
    <location>
        <begin position="377"/>
        <end position="408"/>
    </location>
</feature>
<sequence length="408" mass="42833">MADDDNFDIDIYGDDTYQEPTAQQDTDITDANAANPSPNAVESTNATVSSKGGGVESSAAQDGSGDATNGDAHAGNDVQQIASTGGSAHNQDVHRQAPQQQGTKRKQGDDDDRPTDPGATAALMINDLNWWIGEEDIRGWANQSGCEDELVELTFNEHKVNGKSKGQVYIQLQSPQAATALKHQIEQLFKDQAHAKKPTAIFNLPDNNPFKTSPKEVPPREKKSYNDRAPTNNYHNQNGGNYNRFNNNRGNFGNRGGNMGYQNRNFPTPAAGNMGGNMGGYGAQAPMNNFGGGNMAAGMNNFGGGFNRGGMMGGGMRGGMNNRGGGRGGMAMTPMGGMGMPMGGNMMGMGAGMMGMGANMGMMGGMGGMAPGFGGGGYQPNFNPAFNQNQGGNDGSWNPHGAKRPRPE</sequence>
<keyword evidence="3" id="KW-1185">Reference proteome</keyword>
<dbReference type="GO" id="GO:0003676">
    <property type="term" value="F:nucleic acid binding"/>
    <property type="evidence" value="ECO:0007669"/>
    <property type="project" value="InterPro"/>
</dbReference>
<feature type="compositionally biased region" description="Basic and acidic residues" evidence="1">
    <location>
        <begin position="213"/>
        <end position="226"/>
    </location>
</feature>
<dbReference type="PANTHER" id="PTHR23204">
    <property type="entry name" value="CLEAVAGE AND POLYADENYLATION SPECIFIC FACTOR"/>
    <property type="match status" value="1"/>
</dbReference>
<feature type="compositionally biased region" description="Low complexity" evidence="1">
    <location>
        <begin position="232"/>
        <end position="252"/>
    </location>
</feature>
<feature type="compositionally biased region" description="Polar residues" evidence="1">
    <location>
        <begin position="77"/>
        <end position="90"/>
    </location>
</feature>
<organism evidence="2 3">
    <name type="scientific">Dothidotthia symphoricarpi CBS 119687</name>
    <dbReference type="NCBI Taxonomy" id="1392245"/>
    <lineage>
        <taxon>Eukaryota</taxon>
        <taxon>Fungi</taxon>
        <taxon>Dikarya</taxon>
        <taxon>Ascomycota</taxon>
        <taxon>Pezizomycotina</taxon>
        <taxon>Dothideomycetes</taxon>
        <taxon>Pleosporomycetidae</taxon>
        <taxon>Pleosporales</taxon>
        <taxon>Dothidotthiaceae</taxon>
        <taxon>Dothidotthia</taxon>
    </lineage>
</organism>